<dbReference type="AlphaFoldDB" id="A0A3N0VA83"/>
<gene>
    <name evidence="1" type="ORF">ED208_11245</name>
</gene>
<dbReference type="InParanoid" id="A0A3N0VA83"/>
<name>A0A3N0VA83_9GAMM</name>
<organism evidence="1 2">
    <name type="scientific">Stagnimonas aquatica</name>
    <dbReference type="NCBI Taxonomy" id="2689987"/>
    <lineage>
        <taxon>Bacteria</taxon>
        <taxon>Pseudomonadati</taxon>
        <taxon>Pseudomonadota</taxon>
        <taxon>Gammaproteobacteria</taxon>
        <taxon>Nevskiales</taxon>
        <taxon>Nevskiaceae</taxon>
        <taxon>Stagnimonas</taxon>
    </lineage>
</organism>
<evidence type="ECO:0000313" key="2">
    <source>
        <dbReference type="Proteomes" id="UP000282106"/>
    </source>
</evidence>
<accession>A0A3N0VA83</accession>
<protein>
    <submittedName>
        <fullName evidence="1">Uncharacterized protein</fullName>
    </submittedName>
</protein>
<dbReference type="EMBL" id="RJVO01000004">
    <property type="protein sequence ID" value="ROH89690.1"/>
    <property type="molecule type" value="Genomic_DNA"/>
</dbReference>
<proteinExistence type="predicted"/>
<comment type="caution">
    <text evidence="1">The sequence shown here is derived from an EMBL/GenBank/DDBJ whole genome shotgun (WGS) entry which is preliminary data.</text>
</comment>
<reference evidence="1 2" key="1">
    <citation type="submission" date="2018-10" db="EMBL/GenBank/DDBJ databases">
        <authorList>
            <person name="Chen W.-M."/>
        </authorList>
    </citation>
    <scope>NUCLEOTIDE SEQUENCE [LARGE SCALE GENOMIC DNA]</scope>
    <source>
        <strain evidence="1 2">THS-13</strain>
    </source>
</reference>
<keyword evidence="2" id="KW-1185">Reference proteome</keyword>
<sequence>MLPLALDAVAEERLVDLMSIAVEPGAERADLARRITDAISTLLDCQIVPPTEKQLKYAVAIAMELSLAIPPEVLRHRHAMTEFLGAHAQTYRQRKGRA</sequence>
<evidence type="ECO:0000313" key="1">
    <source>
        <dbReference type="EMBL" id="ROH89690.1"/>
    </source>
</evidence>
<dbReference type="Proteomes" id="UP000282106">
    <property type="component" value="Unassembled WGS sequence"/>
</dbReference>